<proteinExistence type="predicted"/>
<organism evidence="2 3">
    <name type="scientific">Silvania hatchlandensis</name>
    <dbReference type="NCBI Taxonomy" id="2926469"/>
    <lineage>
        <taxon>Bacteria</taxon>
        <taxon>Pseudomonadati</taxon>
        <taxon>Pseudomonadota</taxon>
        <taxon>Gammaproteobacteria</taxon>
        <taxon>Enterobacterales</taxon>
        <taxon>Enterobacteriaceae</taxon>
        <taxon>Silvania</taxon>
    </lineage>
</organism>
<name>A0A9J6Q391_9ENTR</name>
<dbReference type="EMBL" id="JAMGZK010000053">
    <property type="protein sequence ID" value="MCU6666168.1"/>
    <property type="molecule type" value="Genomic_DNA"/>
</dbReference>
<evidence type="ECO:0000256" key="1">
    <source>
        <dbReference type="SAM" id="MobiDB-lite"/>
    </source>
</evidence>
<keyword evidence="3" id="KW-1185">Reference proteome</keyword>
<feature type="region of interest" description="Disordered" evidence="1">
    <location>
        <begin position="32"/>
        <end position="70"/>
    </location>
</feature>
<sequence length="130" mass="13978">MSDTSDSTLNTVKALIDAFKTGAKPSATSVSTAEAAWVPPPFPVPAKDEKQGEISEYGRLPATKTQTEGNYARQRLEDLARGQSQQPDEKPVTDCAGSLHISLFFDGTCCNEQDEDEVYGSPKPALTNVN</sequence>
<gene>
    <name evidence="2" type="ORF">M8014_17685</name>
</gene>
<comment type="caution">
    <text evidence="2">The sequence shown here is derived from an EMBL/GenBank/DDBJ whole genome shotgun (WGS) entry which is preliminary data.</text>
</comment>
<reference evidence="2" key="1">
    <citation type="submission" date="2022-05" db="EMBL/GenBank/DDBJ databases">
        <title>Description of a novel species of Leclercia; Leclercia tamurae and the Proposal for a Novel Genus Silvania gen. nov. Containing Two Novel Species Silvania hatchlandensis sp. nov. and Silvania confinis sp. nov. Isolated from the Rhizosphere of Oak.</title>
        <authorList>
            <person name="Maddock D.W."/>
            <person name="Brady C.L."/>
            <person name="Denman S."/>
            <person name="Arnold D."/>
        </authorList>
    </citation>
    <scope>NUCLEOTIDE SEQUENCE</scope>
    <source>
        <strain evidence="2">H19S6</strain>
    </source>
</reference>
<accession>A0A9J6Q391</accession>
<dbReference type="RefSeq" id="WP_271283698.1">
    <property type="nucleotide sequence ID" value="NZ_JAMGZK010000053.1"/>
</dbReference>
<dbReference type="Proteomes" id="UP001063816">
    <property type="component" value="Unassembled WGS sequence"/>
</dbReference>
<protein>
    <submittedName>
        <fullName evidence="2">Uncharacterized protein</fullName>
    </submittedName>
</protein>
<dbReference type="AlphaFoldDB" id="A0A9J6Q391"/>
<evidence type="ECO:0000313" key="2">
    <source>
        <dbReference type="EMBL" id="MCU6666168.1"/>
    </source>
</evidence>
<evidence type="ECO:0000313" key="3">
    <source>
        <dbReference type="Proteomes" id="UP001063816"/>
    </source>
</evidence>